<gene>
    <name evidence="1" type="ORF">HQN59_14620</name>
</gene>
<organism evidence="1 2">
    <name type="scientific">Piscinibacter koreensis</name>
    <dbReference type="NCBI Taxonomy" id="2742824"/>
    <lineage>
        <taxon>Bacteria</taxon>
        <taxon>Pseudomonadati</taxon>
        <taxon>Pseudomonadota</taxon>
        <taxon>Betaproteobacteria</taxon>
        <taxon>Burkholderiales</taxon>
        <taxon>Sphaerotilaceae</taxon>
        <taxon>Piscinibacter</taxon>
    </lineage>
</organism>
<dbReference type="InterPro" id="IPR044668">
    <property type="entry name" value="PuuD-like"/>
</dbReference>
<dbReference type="GO" id="GO:0005829">
    <property type="term" value="C:cytosol"/>
    <property type="evidence" value="ECO:0007669"/>
    <property type="project" value="TreeGrafter"/>
</dbReference>
<protein>
    <submittedName>
        <fullName evidence="1">Gamma-glutamyl-gamma-aminobutyrate hydrolase family protein</fullName>
    </submittedName>
</protein>
<dbReference type="SUPFAM" id="SSF52317">
    <property type="entry name" value="Class I glutamine amidotransferase-like"/>
    <property type="match status" value="1"/>
</dbReference>
<comment type="caution">
    <text evidence="1">The sequence shown here is derived from an EMBL/GenBank/DDBJ whole genome shotgun (WGS) entry which is preliminary data.</text>
</comment>
<dbReference type="AlphaFoldDB" id="A0A7Y6TXF5"/>
<accession>A0A7Y6TXF5</accession>
<dbReference type="EMBL" id="JABWMJ010000006">
    <property type="protein sequence ID" value="NUZ06996.1"/>
    <property type="molecule type" value="Genomic_DNA"/>
</dbReference>
<name>A0A7Y6TXF5_9BURK</name>
<dbReference type="InterPro" id="IPR011697">
    <property type="entry name" value="Peptidase_C26"/>
</dbReference>
<dbReference type="Pfam" id="PF07722">
    <property type="entry name" value="Peptidase_C26"/>
    <property type="match status" value="1"/>
</dbReference>
<dbReference type="Gene3D" id="3.40.50.880">
    <property type="match status" value="1"/>
</dbReference>
<dbReference type="InterPro" id="IPR029062">
    <property type="entry name" value="Class_I_gatase-like"/>
</dbReference>
<proteinExistence type="predicted"/>
<dbReference type="Proteomes" id="UP000529637">
    <property type="component" value="Unassembled WGS sequence"/>
</dbReference>
<evidence type="ECO:0000313" key="1">
    <source>
        <dbReference type="EMBL" id="NUZ06996.1"/>
    </source>
</evidence>
<dbReference type="GO" id="GO:0033969">
    <property type="term" value="F:gamma-glutamyl-gamma-aminobutyrate hydrolase activity"/>
    <property type="evidence" value="ECO:0007669"/>
    <property type="project" value="TreeGrafter"/>
</dbReference>
<keyword evidence="2" id="KW-1185">Reference proteome</keyword>
<keyword evidence="1" id="KW-0378">Hydrolase</keyword>
<dbReference type="PANTHER" id="PTHR43235:SF1">
    <property type="entry name" value="GLUTAMINE AMIDOTRANSFERASE PB2B2.05-RELATED"/>
    <property type="match status" value="1"/>
</dbReference>
<sequence length="279" mass="30730">MSRAEPPAPERVPCVWVVASHRQLTNEHGHCQPYTLVDEGGTRAVLSLGMQPVSFPHVPPGRLGLMLDGVDAVFLGGSATNVHPRHFGEEPADPSMTYDDTREAVSLPLVRLCIERGIPLLGVCRGSHEINVAMGGSMHQSLQALAGSLVHWENPEESLDEQYAERHHVNLVAGGELERLTGCQRFAVSSLHSQGVKRLGGGLVVEANADDGLIEAFRWHDRRQFAWGFQFHPEWRSEQHPYYTKVMAAFVDACWARMRKEGPRAAGAKQPPDRLLASA</sequence>
<dbReference type="PROSITE" id="PS51273">
    <property type="entry name" value="GATASE_TYPE_1"/>
    <property type="match status" value="1"/>
</dbReference>
<reference evidence="1 2" key="1">
    <citation type="submission" date="2020-06" db="EMBL/GenBank/DDBJ databases">
        <title>Schlegella sp. ID0723 isolated from air conditioner.</title>
        <authorList>
            <person name="Kim D.Y."/>
            <person name="Kim D.-U."/>
        </authorList>
    </citation>
    <scope>NUCLEOTIDE SEQUENCE [LARGE SCALE GENOMIC DNA]</scope>
    <source>
        <strain evidence="1 2">ID0723</strain>
    </source>
</reference>
<evidence type="ECO:0000313" key="2">
    <source>
        <dbReference type="Proteomes" id="UP000529637"/>
    </source>
</evidence>
<dbReference type="PANTHER" id="PTHR43235">
    <property type="entry name" value="GLUTAMINE AMIDOTRANSFERASE PB2B2.05-RELATED"/>
    <property type="match status" value="1"/>
</dbReference>
<dbReference type="GO" id="GO:0006598">
    <property type="term" value="P:polyamine catabolic process"/>
    <property type="evidence" value="ECO:0007669"/>
    <property type="project" value="TreeGrafter"/>
</dbReference>
<dbReference type="RefSeq" id="WP_176069835.1">
    <property type="nucleotide sequence ID" value="NZ_JABWMJ010000006.1"/>
</dbReference>